<dbReference type="AlphaFoldDB" id="A0A7D9KLR2"/>
<proteinExistence type="predicted"/>
<feature type="non-terminal residue" evidence="1">
    <location>
        <position position="1"/>
    </location>
</feature>
<organism evidence="1 2">
    <name type="scientific">Paramuricea clavata</name>
    <name type="common">Red gorgonian</name>
    <name type="synonym">Violescent sea-whip</name>
    <dbReference type="NCBI Taxonomy" id="317549"/>
    <lineage>
        <taxon>Eukaryota</taxon>
        <taxon>Metazoa</taxon>
        <taxon>Cnidaria</taxon>
        <taxon>Anthozoa</taxon>
        <taxon>Octocorallia</taxon>
        <taxon>Malacalcyonacea</taxon>
        <taxon>Plexauridae</taxon>
        <taxon>Paramuricea</taxon>
    </lineage>
</organism>
<name>A0A7D9KLR2_PARCT</name>
<evidence type="ECO:0000313" key="1">
    <source>
        <dbReference type="EMBL" id="CAB4046133.1"/>
    </source>
</evidence>
<protein>
    <submittedName>
        <fullName evidence="1">Uncharacterized protein</fullName>
    </submittedName>
</protein>
<sequence>LQKNLLEIENERNSLKLKNSPTKHIDNKSKTASPPMQPLMCQMNNIEDLINLSKINDPCDIETDVLGNASISDDILLSPNTSTIMELE</sequence>
<evidence type="ECO:0000313" key="2">
    <source>
        <dbReference type="Proteomes" id="UP001152795"/>
    </source>
</evidence>
<feature type="non-terminal residue" evidence="1">
    <location>
        <position position="88"/>
    </location>
</feature>
<comment type="caution">
    <text evidence="1">The sequence shown here is derived from an EMBL/GenBank/DDBJ whole genome shotgun (WGS) entry which is preliminary data.</text>
</comment>
<accession>A0A7D9KLR2</accession>
<reference evidence="1" key="1">
    <citation type="submission" date="2020-04" db="EMBL/GenBank/DDBJ databases">
        <authorList>
            <person name="Alioto T."/>
            <person name="Alioto T."/>
            <person name="Gomez Garrido J."/>
        </authorList>
    </citation>
    <scope>NUCLEOTIDE SEQUENCE</scope>
    <source>
        <strain evidence="1">A484AB</strain>
    </source>
</reference>
<dbReference type="EMBL" id="CACRXK020046242">
    <property type="protein sequence ID" value="CAB4046133.1"/>
    <property type="molecule type" value="Genomic_DNA"/>
</dbReference>
<keyword evidence="2" id="KW-1185">Reference proteome</keyword>
<dbReference type="Proteomes" id="UP001152795">
    <property type="component" value="Unassembled WGS sequence"/>
</dbReference>
<gene>
    <name evidence="1" type="ORF">PACLA_8A066525</name>
</gene>